<evidence type="ECO:0000313" key="14">
    <source>
        <dbReference type="EMBL" id="OAD77266.1"/>
    </source>
</evidence>
<feature type="transmembrane region" description="Helical" evidence="12">
    <location>
        <begin position="125"/>
        <end position="148"/>
    </location>
</feature>
<dbReference type="GO" id="GO:0046872">
    <property type="term" value="F:metal ion binding"/>
    <property type="evidence" value="ECO:0007669"/>
    <property type="project" value="UniProtKB-KW"/>
</dbReference>
<comment type="cofactor">
    <cofactor evidence="1">
        <name>heme b</name>
        <dbReference type="ChEBI" id="CHEBI:60344"/>
    </cofactor>
</comment>
<dbReference type="InterPro" id="IPR006593">
    <property type="entry name" value="Cyt_b561/ferric_Rdtase_TM"/>
</dbReference>
<gene>
    <name evidence="14" type="ORF">PHYBLDRAFT_185432</name>
</gene>
<evidence type="ECO:0000256" key="1">
    <source>
        <dbReference type="ARBA" id="ARBA00001970"/>
    </source>
</evidence>
<evidence type="ECO:0000256" key="4">
    <source>
        <dbReference type="ARBA" id="ARBA00022617"/>
    </source>
</evidence>
<keyword evidence="7" id="KW-0249">Electron transport</keyword>
<name>A0A167P546_PHYB8</name>
<feature type="transmembrane region" description="Helical" evidence="12">
    <location>
        <begin position="25"/>
        <end position="46"/>
    </location>
</feature>
<dbReference type="InterPro" id="IPR045150">
    <property type="entry name" value="CYB561D1/2"/>
</dbReference>
<dbReference type="GO" id="GO:0016020">
    <property type="term" value="C:membrane"/>
    <property type="evidence" value="ECO:0007669"/>
    <property type="project" value="UniProtKB-SubCell"/>
</dbReference>
<dbReference type="GeneID" id="28999983"/>
<dbReference type="AlphaFoldDB" id="A0A167P546"/>
<dbReference type="VEuPathDB" id="FungiDB:PHYBLDRAFT_185432"/>
<dbReference type="RefSeq" id="XP_018295306.1">
    <property type="nucleotide sequence ID" value="XM_018439077.1"/>
</dbReference>
<dbReference type="InParanoid" id="A0A167P546"/>
<feature type="region of interest" description="Disordered" evidence="11">
    <location>
        <begin position="1"/>
        <end position="20"/>
    </location>
</feature>
<organism evidence="14 15">
    <name type="scientific">Phycomyces blakesleeanus (strain ATCC 8743b / DSM 1359 / FGSC 10004 / NBRC 33097 / NRRL 1555)</name>
    <dbReference type="NCBI Taxonomy" id="763407"/>
    <lineage>
        <taxon>Eukaryota</taxon>
        <taxon>Fungi</taxon>
        <taxon>Fungi incertae sedis</taxon>
        <taxon>Mucoromycota</taxon>
        <taxon>Mucoromycotina</taxon>
        <taxon>Mucoromycetes</taxon>
        <taxon>Mucorales</taxon>
        <taxon>Phycomycetaceae</taxon>
        <taxon>Phycomyces</taxon>
    </lineage>
</organism>
<evidence type="ECO:0000256" key="7">
    <source>
        <dbReference type="ARBA" id="ARBA00022982"/>
    </source>
</evidence>
<evidence type="ECO:0000313" key="15">
    <source>
        <dbReference type="Proteomes" id="UP000077315"/>
    </source>
</evidence>
<dbReference type="PANTHER" id="PTHR15422">
    <property type="entry name" value="OS05G0565100 PROTEIN"/>
    <property type="match status" value="1"/>
</dbReference>
<reference evidence="15" key="1">
    <citation type="submission" date="2015-06" db="EMBL/GenBank/DDBJ databases">
        <title>Expansion of signal transduction pathways in fungi by whole-genome duplication.</title>
        <authorList>
            <consortium name="DOE Joint Genome Institute"/>
            <person name="Corrochano L.M."/>
            <person name="Kuo A."/>
            <person name="Marcet-Houben M."/>
            <person name="Polaino S."/>
            <person name="Salamov A."/>
            <person name="Villalobos J.M."/>
            <person name="Alvarez M.I."/>
            <person name="Avalos J."/>
            <person name="Benito E.P."/>
            <person name="Benoit I."/>
            <person name="Burger G."/>
            <person name="Camino L.P."/>
            <person name="Canovas D."/>
            <person name="Cerda-Olmedo E."/>
            <person name="Cheng J.-F."/>
            <person name="Dominguez A."/>
            <person name="Elias M."/>
            <person name="Eslava A.P."/>
            <person name="Glaser F."/>
            <person name="Grimwood J."/>
            <person name="Gutierrez G."/>
            <person name="Heitman J."/>
            <person name="Henrissat B."/>
            <person name="Iturriaga E.A."/>
            <person name="Lang B.F."/>
            <person name="Lavin J.L."/>
            <person name="Lee S."/>
            <person name="Li W."/>
            <person name="Lindquist E."/>
            <person name="Lopez-Garcia S."/>
            <person name="Luque E.M."/>
            <person name="Marcos A.T."/>
            <person name="Martin J."/>
            <person name="McCluskey K."/>
            <person name="Medina H.R."/>
            <person name="Miralles-Duran A."/>
            <person name="Miyazaki A."/>
            <person name="Munoz-Torres E."/>
            <person name="Oguiza J.A."/>
            <person name="Ohm R."/>
            <person name="Olmedo M."/>
            <person name="Orejas M."/>
            <person name="Ortiz-Castellanos L."/>
            <person name="Pisabarro A.G."/>
            <person name="Rodriguez-Romero J."/>
            <person name="Ruiz-Herrera J."/>
            <person name="Ruiz-Vazquez R."/>
            <person name="Sanz C."/>
            <person name="Schackwitz W."/>
            <person name="Schmutz J."/>
            <person name="Shahriari M."/>
            <person name="Shelest E."/>
            <person name="Silva-Franco F."/>
            <person name="Soanes D."/>
            <person name="Syed K."/>
            <person name="Tagua V.G."/>
            <person name="Talbot N.J."/>
            <person name="Thon M."/>
            <person name="De vries R.P."/>
            <person name="Wiebenga A."/>
            <person name="Yadav J.S."/>
            <person name="Braun E.L."/>
            <person name="Baker S."/>
            <person name="Garre V."/>
            <person name="Horwitz B."/>
            <person name="Torres-Martinez S."/>
            <person name="Idnurm A."/>
            <person name="Herrera-Estrella A."/>
            <person name="Gabaldon T."/>
            <person name="Grigoriev I.V."/>
        </authorList>
    </citation>
    <scope>NUCLEOTIDE SEQUENCE [LARGE SCALE GENOMIC DNA]</scope>
    <source>
        <strain evidence="15">NRRL 1555(-)</strain>
    </source>
</reference>
<evidence type="ECO:0000256" key="3">
    <source>
        <dbReference type="ARBA" id="ARBA00022448"/>
    </source>
</evidence>
<feature type="transmembrane region" description="Helical" evidence="12">
    <location>
        <begin position="95"/>
        <end position="113"/>
    </location>
</feature>
<keyword evidence="5 12" id="KW-0812">Transmembrane</keyword>
<dbReference type="Proteomes" id="UP000077315">
    <property type="component" value="Unassembled WGS sequence"/>
</dbReference>
<keyword evidence="10 12" id="KW-0472">Membrane</keyword>
<sequence length="224" mass="25108">MSDQETPLLGPRATPFGPKTKQDRLAGYSTHLGIGLFTVLVLSVLIRLPLSVFTIHPVFMTIFVVSISEGISLLQPTHTPEQKAQGLKKHAAIQTISYVAAIIGFTAIFYNKVISSKPHFTSGHAQLGVFVFSFLFVQVLFGIIIAVLPRVYGDQSNAKSLWKYHRVSGYLLLVLIWTTVQLGVRADYMFNNLWSPQLIWLHWLVVVLVGYGVLRRIRFGKWGL</sequence>
<dbReference type="Gene3D" id="1.20.120.1770">
    <property type="match status" value="1"/>
</dbReference>
<evidence type="ECO:0000256" key="5">
    <source>
        <dbReference type="ARBA" id="ARBA00022692"/>
    </source>
</evidence>
<dbReference type="GO" id="GO:0140575">
    <property type="term" value="F:transmembrane monodehydroascorbate reductase activity"/>
    <property type="evidence" value="ECO:0007669"/>
    <property type="project" value="InterPro"/>
</dbReference>
<keyword evidence="3" id="KW-0813">Transport</keyword>
<keyword evidence="4" id="KW-0349">Heme</keyword>
<feature type="domain" description="Cytochrome b561" evidence="13">
    <location>
        <begin position="22"/>
        <end position="218"/>
    </location>
</feature>
<evidence type="ECO:0000256" key="2">
    <source>
        <dbReference type="ARBA" id="ARBA00004141"/>
    </source>
</evidence>
<proteinExistence type="predicted"/>
<dbReference type="PANTHER" id="PTHR15422:SF45">
    <property type="entry name" value="CYTOCHROME B561 DOMAIN-CONTAINING PROTEIN"/>
    <property type="match status" value="1"/>
</dbReference>
<dbReference type="Pfam" id="PF03188">
    <property type="entry name" value="Cytochrom_B561"/>
    <property type="match status" value="1"/>
</dbReference>
<evidence type="ECO:0000259" key="13">
    <source>
        <dbReference type="PROSITE" id="PS50939"/>
    </source>
</evidence>
<evidence type="ECO:0000256" key="10">
    <source>
        <dbReference type="ARBA" id="ARBA00023136"/>
    </source>
</evidence>
<feature type="transmembrane region" description="Helical" evidence="12">
    <location>
        <begin position="198"/>
        <end position="214"/>
    </location>
</feature>
<keyword evidence="15" id="KW-1185">Reference proteome</keyword>
<comment type="subcellular location">
    <subcellularLocation>
        <location evidence="2">Membrane</location>
        <topology evidence="2">Multi-pass membrane protein</topology>
    </subcellularLocation>
</comment>
<dbReference type="OrthoDB" id="432881at2759"/>
<protein>
    <recommendedName>
        <fullName evidence="13">Cytochrome b561 domain-containing protein</fullName>
    </recommendedName>
</protein>
<evidence type="ECO:0000256" key="12">
    <source>
        <dbReference type="SAM" id="Phobius"/>
    </source>
</evidence>
<feature type="transmembrane region" description="Helical" evidence="12">
    <location>
        <begin position="52"/>
        <end position="74"/>
    </location>
</feature>
<evidence type="ECO:0000256" key="8">
    <source>
        <dbReference type="ARBA" id="ARBA00022989"/>
    </source>
</evidence>
<feature type="transmembrane region" description="Helical" evidence="12">
    <location>
        <begin position="169"/>
        <end position="186"/>
    </location>
</feature>
<evidence type="ECO:0000256" key="6">
    <source>
        <dbReference type="ARBA" id="ARBA00022723"/>
    </source>
</evidence>
<keyword evidence="9" id="KW-0408">Iron</keyword>
<evidence type="ECO:0000256" key="11">
    <source>
        <dbReference type="SAM" id="MobiDB-lite"/>
    </source>
</evidence>
<keyword evidence="6" id="KW-0479">Metal-binding</keyword>
<dbReference type="EMBL" id="KV440974">
    <property type="protein sequence ID" value="OAD77266.1"/>
    <property type="molecule type" value="Genomic_DNA"/>
</dbReference>
<dbReference type="PROSITE" id="PS50939">
    <property type="entry name" value="CYTOCHROME_B561"/>
    <property type="match status" value="1"/>
</dbReference>
<keyword evidence="8 12" id="KW-1133">Transmembrane helix</keyword>
<evidence type="ECO:0000256" key="9">
    <source>
        <dbReference type="ARBA" id="ARBA00023004"/>
    </source>
</evidence>
<accession>A0A167P546</accession>
<dbReference type="CDD" id="cd08761">
    <property type="entry name" value="Cyt_b561_CYB561D2_like"/>
    <property type="match status" value="1"/>
</dbReference>
<dbReference type="SMART" id="SM00665">
    <property type="entry name" value="B561"/>
    <property type="match status" value="1"/>
</dbReference>